<dbReference type="EMBL" id="CM026422">
    <property type="protein sequence ID" value="KAG0588267.1"/>
    <property type="molecule type" value="Genomic_DNA"/>
</dbReference>
<protein>
    <submittedName>
        <fullName evidence="1">Uncharacterized protein</fullName>
    </submittedName>
</protein>
<sequence length="115" mass="13339">MTSIVEVDMLNWCGSDQHVLESVLPTAANFEISLHSYHSLHTISRYVLTREEYIIENSRPTTKPHHASPLALPSLKFKIRKRSSRPEELKTQRKRVTYRIVTETVVGKEIRQTKP</sequence>
<accession>A0A8T0IYG6</accession>
<dbReference type="AlphaFoldDB" id="A0A8T0IYG6"/>
<keyword evidence="2" id="KW-1185">Reference proteome</keyword>
<gene>
    <name evidence="1" type="ORF">KC19_2G230100</name>
</gene>
<proteinExistence type="predicted"/>
<organism evidence="1 2">
    <name type="scientific">Ceratodon purpureus</name>
    <name type="common">Fire moss</name>
    <name type="synonym">Dicranum purpureum</name>
    <dbReference type="NCBI Taxonomy" id="3225"/>
    <lineage>
        <taxon>Eukaryota</taxon>
        <taxon>Viridiplantae</taxon>
        <taxon>Streptophyta</taxon>
        <taxon>Embryophyta</taxon>
        <taxon>Bryophyta</taxon>
        <taxon>Bryophytina</taxon>
        <taxon>Bryopsida</taxon>
        <taxon>Dicranidae</taxon>
        <taxon>Pseudoditrichales</taxon>
        <taxon>Ditrichaceae</taxon>
        <taxon>Ceratodon</taxon>
    </lineage>
</organism>
<comment type="caution">
    <text evidence="1">The sequence shown here is derived from an EMBL/GenBank/DDBJ whole genome shotgun (WGS) entry which is preliminary data.</text>
</comment>
<evidence type="ECO:0000313" key="2">
    <source>
        <dbReference type="Proteomes" id="UP000822688"/>
    </source>
</evidence>
<dbReference type="Proteomes" id="UP000822688">
    <property type="component" value="Chromosome 2"/>
</dbReference>
<name>A0A8T0IYG6_CERPU</name>
<evidence type="ECO:0000313" key="1">
    <source>
        <dbReference type="EMBL" id="KAG0588267.1"/>
    </source>
</evidence>
<reference evidence="1" key="1">
    <citation type="submission" date="2020-06" db="EMBL/GenBank/DDBJ databases">
        <title>WGS assembly of Ceratodon purpureus strain R40.</title>
        <authorList>
            <person name="Carey S.B."/>
            <person name="Jenkins J."/>
            <person name="Shu S."/>
            <person name="Lovell J.T."/>
            <person name="Sreedasyam A."/>
            <person name="Maumus F."/>
            <person name="Tiley G.P."/>
            <person name="Fernandez-Pozo N."/>
            <person name="Barry K."/>
            <person name="Chen C."/>
            <person name="Wang M."/>
            <person name="Lipzen A."/>
            <person name="Daum C."/>
            <person name="Saski C.A."/>
            <person name="Payton A.C."/>
            <person name="Mcbreen J.C."/>
            <person name="Conrad R.E."/>
            <person name="Kollar L.M."/>
            <person name="Olsson S."/>
            <person name="Huttunen S."/>
            <person name="Landis J.B."/>
            <person name="Wickett N.J."/>
            <person name="Johnson M.G."/>
            <person name="Rensing S.A."/>
            <person name="Grimwood J."/>
            <person name="Schmutz J."/>
            <person name="Mcdaniel S.F."/>
        </authorList>
    </citation>
    <scope>NUCLEOTIDE SEQUENCE</scope>
    <source>
        <strain evidence="1">R40</strain>
    </source>
</reference>